<keyword evidence="2" id="KW-0378">Hydrolase</keyword>
<dbReference type="Proteomes" id="UP000694846">
    <property type="component" value="Unplaced"/>
</dbReference>
<accession>A0A8B8G704</accession>
<dbReference type="AlphaFoldDB" id="A0A8B8G704"/>
<comment type="similarity">
    <text evidence="3">Belongs to the PTH2 family.</text>
</comment>
<protein>
    <recommendedName>
        <fullName evidence="1">peptidyl-tRNA hydrolase</fullName>
        <ecNumber evidence="1">3.1.1.29</ecNumber>
    </recommendedName>
</protein>
<dbReference type="GO" id="GO:0004045">
    <property type="term" value="F:peptidyl-tRNA hydrolase activity"/>
    <property type="evidence" value="ECO:0007669"/>
    <property type="project" value="UniProtKB-EC"/>
</dbReference>
<dbReference type="EC" id="3.1.1.29" evidence="1"/>
<dbReference type="PANTHER" id="PTHR12649">
    <property type="entry name" value="PEPTIDYL-TRNA HYDROLASE 2"/>
    <property type="match status" value="1"/>
</dbReference>
<comment type="catalytic activity">
    <reaction evidence="4">
        <text>an N-acyl-L-alpha-aminoacyl-tRNA + H2O = an N-acyl-L-amino acid + a tRNA + H(+)</text>
        <dbReference type="Rhea" id="RHEA:54448"/>
        <dbReference type="Rhea" id="RHEA-COMP:10123"/>
        <dbReference type="Rhea" id="RHEA-COMP:13883"/>
        <dbReference type="ChEBI" id="CHEBI:15377"/>
        <dbReference type="ChEBI" id="CHEBI:15378"/>
        <dbReference type="ChEBI" id="CHEBI:59874"/>
        <dbReference type="ChEBI" id="CHEBI:78442"/>
        <dbReference type="ChEBI" id="CHEBI:138191"/>
        <dbReference type="EC" id="3.1.1.29"/>
    </reaction>
</comment>
<dbReference type="GeneID" id="112689250"/>
<dbReference type="Pfam" id="PF01981">
    <property type="entry name" value="PTH2"/>
    <property type="match status" value="2"/>
</dbReference>
<sequence>MYFMNDTFYEGLTIGILTGITLNVIKNYIFKNKYINRDTTKLDVTDEEIRSEYKSSTNENEEFKIALLVRHDLKMGKGKIAAQCSHAIVHCYEKGLSSKPFEIKSWESNNKPVEIFKIADEETMLNYQQLANENGFNNYIVVDAGRTQVAPRSKTVMAVGPVKKKMIDLFTQNLQCAVLSVNAYNKSKLCGLPSKCARIVLKVPDLKTLTCIQKQCKLFDIHTAMFTENDEVTVLAIGPANEVSINAQVHNLKLY</sequence>
<keyword evidence="5" id="KW-1185">Reference proteome</keyword>
<evidence type="ECO:0000256" key="4">
    <source>
        <dbReference type="ARBA" id="ARBA00048707"/>
    </source>
</evidence>
<dbReference type="NCBIfam" id="TIGR00283">
    <property type="entry name" value="arch_pth2"/>
    <property type="match status" value="1"/>
</dbReference>
<evidence type="ECO:0000256" key="3">
    <source>
        <dbReference type="ARBA" id="ARBA00038050"/>
    </source>
</evidence>
<dbReference type="PANTHER" id="PTHR12649:SF11">
    <property type="entry name" value="PEPTIDYL-TRNA HYDROLASE 2, MITOCHONDRIAL"/>
    <property type="match status" value="1"/>
</dbReference>
<dbReference type="FunFam" id="3.40.1490.10:FF:000001">
    <property type="entry name" value="Peptidyl-tRNA hydrolase 2"/>
    <property type="match status" value="1"/>
</dbReference>
<proteinExistence type="inferred from homology"/>
<organism evidence="5 6">
    <name type="scientific">Sipha flava</name>
    <name type="common">yellow sugarcane aphid</name>
    <dbReference type="NCBI Taxonomy" id="143950"/>
    <lineage>
        <taxon>Eukaryota</taxon>
        <taxon>Metazoa</taxon>
        <taxon>Ecdysozoa</taxon>
        <taxon>Arthropoda</taxon>
        <taxon>Hexapoda</taxon>
        <taxon>Insecta</taxon>
        <taxon>Pterygota</taxon>
        <taxon>Neoptera</taxon>
        <taxon>Paraneoptera</taxon>
        <taxon>Hemiptera</taxon>
        <taxon>Sternorrhyncha</taxon>
        <taxon>Aphidomorpha</taxon>
        <taxon>Aphidoidea</taxon>
        <taxon>Aphididae</taxon>
        <taxon>Sipha</taxon>
    </lineage>
</organism>
<dbReference type="InterPro" id="IPR023476">
    <property type="entry name" value="Pep_tRNA_hydro_II_dom_sf"/>
</dbReference>
<evidence type="ECO:0000256" key="1">
    <source>
        <dbReference type="ARBA" id="ARBA00013260"/>
    </source>
</evidence>
<name>A0A8B8G704_9HEMI</name>
<evidence type="ECO:0000256" key="2">
    <source>
        <dbReference type="ARBA" id="ARBA00022801"/>
    </source>
</evidence>
<dbReference type="InterPro" id="IPR002833">
    <property type="entry name" value="PTH2"/>
</dbReference>
<reference evidence="6" key="1">
    <citation type="submission" date="2025-08" db="UniProtKB">
        <authorList>
            <consortium name="RefSeq"/>
        </authorList>
    </citation>
    <scope>IDENTIFICATION</scope>
    <source>
        <tissue evidence="6">Whole body</tissue>
    </source>
</reference>
<evidence type="ECO:0000313" key="5">
    <source>
        <dbReference type="Proteomes" id="UP000694846"/>
    </source>
</evidence>
<dbReference type="RefSeq" id="XP_025418652.1">
    <property type="nucleotide sequence ID" value="XM_025562867.1"/>
</dbReference>
<dbReference type="SUPFAM" id="SSF102462">
    <property type="entry name" value="Peptidyl-tRNA hydrolase II"/>
    <property type="match status" value="2"/>
</dbReference>
<dbReference type="GO" id="GO:0005829">
    <property type="term" value="C:cytosol"/>
    <property type="evidence" value="ECO:0007669"/>
    <property type="project" value="TreeGrafter"/>
</dbReference>
<gene>
    <name evidence="6" type="primary">LOC112689250</name>
</gene>
<evidence type="ECO:0000313" key="6">
    <source>
        <dbReference type="RefSeq" id="XP_025418652.1"/>
    </source>
</evidence>
<dbReference type="Gene3D" id="3.40.1490.10">
    <property type="entry name" value="Bit1"/>
    <property type="match status" value="2"/>
</dbReference>
<dbReference type="OrthoDB" id="1733656at2759"/>